<evidence type="ECO:0000256" key="3">
    <source>
        <dbReference type="ARBA" id="ARBA00022692"/>
    </source>
</evidence>
<name>A0A923J0N6_CLOTT</name>
<evidence type="ECO:0000256" key="7">
    <source>
        <dbReference type="ARBA" id="ARBA00032887"/>
    </source>
</evidence>
<dbReference type="GO" id="GO:0045259">
    <property type="term" value="C:proton-transporting ATP synthase complex"/>
    <property type="evidence" value="ECO:0007669"/>
    <property type="project" value="InterPro"/>
</dbReference>
<dbReference type="PRINTS" id="PR00124">
    <property type="entry name" value="ATPASEC"/>
</dbReference>
<dbReference type="Gene3D" id="1.20.120.610">
    <property type="entry name" value="lithium bound rotor ring of v- atpase"/>
    <property type="match status" value="1"/>
</dbReference>
<dbReference type="EMBL" id="JAAZWO010000012">
    <property type="protein sequence ID" value="MBC2398277.1"/>
    <property type="molecule type" value="Genomic_DNA"/>
</dbReference>
<dbReference type="GO" id="GO:0015986">
    <property type="term" value="P:proton motive force-driven ATP synthesis"/>
    <property type="evidence" value="ECO:0007669"/>
    <property type="project" value="InterPro"/>
</dbReference>
<dbReference type="InterPro" id="IPR000454">
    <property type="entry name" value="ATP_synth_F0_csu"/>
</dbReference>
<feature type="transmembrane region" description="Helical" evidence="8">
    <location>
        <begin position="6"/>
        <end position="21"/>
    </location>
</feature>
<organism evidence="10 11">
    <name type="scientific">Clostridium tetanomorphum</name>
    <dbReference type="NCBI Taxonomy" id="1553"/>
    <lineage>
        <taxon>Bacteria</taxon>
        <taxon>Bacillati</taxon>
        <taxon>Bacillota</taxon>
        <taxon>Clostridia</taxon>
        <taxon>Eubacteriales</taxon>
        <taxon>Clostridiaceae</taxon>
        <taxon>Clostridium</taxon>
    </lineage>
</organism>
<dbReference type="InterPro" id="IPR035921">
    <property type="entry name" value="F/V-ATP_Csub_sf"/>
</dbReference>
<evidence type="ECO:0000313" key="10">
    <source>
        <dbReference type="EMBL" id="MBC2398277.1"/>
    </source>
</evidence>
<comment type="similarity">
    <text evidence="2">Belongs to the ATPase C chain family.</text>
</comment>
<keyword evidence="4 8" id="KW-1133">Transmembrane helix</keyword>
<sequence length="141" mass="14510">MIYMLIITFIIAIGTITYGFVKRAKEDIEGKMKIKKALKVNLSVFIPAISAALIFMIPNIVHAAGDASLGTATGLGYIAAALCTGFATIGAGYAVGAVGSSALGAVSEDPKILGKTLIYVGLAEGIAIYGLIISIMILSKI</sequence>
<proteinExistence type="inferred from homology"/>
<evidence type="ECO:0000256" key="6">
    <source>
        <dbReference type="ARBA" id="ARBA00032200"/>
    </source>
</evidence>
<evidence type="ECO:0000256" key="1">
    <source>
        <dbReference type="ARBA" id="ARBA00004141"/>
    </source>
</evidence>
<comment type="caution">
    <text evidence="10">The sequence shown here is derived from an EMBL/GenBank/DDBJ whole genome shotgun (WGS) entry which is preliminary data.</text>
</comment>
<dbReference type="AlphaFoldDB" id="A0A923J0N6"/>
<dbReference type="Proteomes" id="UP000563151">
    <property type="component" value="Unassembled WGS sequence"/>
</dbReference>
<dbReference type="InterPro" id="IPR002379">
    <property type="entry name" value="ATPase_proteolipid_c-like_dom"/>
</dbReference>
<accession>A0A923J0N6</accession>
<evidence type="ECO:0000256" key="5">
    <source>
        <dbReference type="ARBA" id="ARBA00023136"/>
    </source>
</evidence>
<dbReference type="GO" id="GO:0033177">
    <property type="term" value="C:proton-transporting two-sector ATPase complex, proton-transporting domain"/>
    <property type="evidence" value="ECO:0007669"/>
    <property type="project" value="InterPro"/>
</dbReference>
<feature type="domain" description="V-ATPase proteolipid subunit C-like" evidence="9">
    <location>
        <begin position="78"/>
        <end position="137"/>
    </location>
</feature>
<dbReference type="SUPFAM" id="SSF81333">
    <property type="entry name" value="F1F0 ATP synthase subunit C"/>
    <property type="match status" value="1"/>
</dbReference>
<dbReference type="CDD" id="cd18120">
    <property type="entry name" value="ATP-synt_Vo_Ao_c"/>
    <property type="match status" value="1"/>
</dbReference>
<evidence type="ECO:0000256" key="4">
    <source>
        <dbReference type="ARBA" id="ARBA00022989"/>
    </source>
</evidence>
<keyword evidence="5 8" id="KW-0472">Membrane</keyword>
<dbReference type="RefSeq" id="WP_035150683.1">
    <property type="nucleotide sequence ID" value="NZ_JAAZWO010000012.1"/>
</dbReference>
<protein>
    <recommendedName>
        <fullName evidence="6">ATP synthase F(0) sector subunit c</fullName>
    </recommendedName>
    <alternativeName>
        <fullName evidence="7">F-type ATPase subunit c</fullName>
    </alternativeName>
</protein>
<dbReference type="GO" id="GO:0015078">
    <property type="term" value="F:proton transmembrane transporter activity"/>
    <property type="evidence" value="ECO:0007669"/>
    <property type="project" value="InterPro"/>
</dbReference>
<keyword evidence="11" id="KW-1185">Reference proteome</keyword>
<feature type="transmembrane region" description="Helical" evidence="8">
    <location>
        <begin position="42"/>
        <end position="65"/>
    </location>
</feature>
<evidence type="ECO:0000256" key="8">
    <source>
        <dbReference type="SAM" id="Phobius"/>
    </source>
</evidence>
<evidence type="ECO:0000259" key="9">
    <source>
        <dbReference type="Pfam" id="PF00137"/>
    </source>
</evidence>
<evidence type="ECO:0000256" key="2">
    <source>
        <dbReference type="ARBA" id="ARBA00006704"/>
    </source>
</evidence>
<dbReference type="Pfam" id="PF00137">
    <property type="entry name" value="ATP-synt_C"/>
    <property type="match status" value="1"/>
</dbReference>
<feature type="transmembrane region" description="Helical" evidence="8">
    <location>
        <begin position="117"/>
        <end position="138"/>
    </location>
</feature>
<reference evidence="10 11" key="1">
    <citation type="submission" date="2020-04" db="EMBL/GenBank/DDBJ databases">
        <title>Genomic insights into acetone-butanol-ethanol (ABE) fermentation by sequencing solventogenic clostridia strains.</title>
        <authorList>
            <person name="Brown S."/>
        </authorList>
    </citation>
    <scope>NUCLEOTIDE SEQUENCE [LARGE SCALE GENOMIC DNA]</scope>
    <source>
        <strain evidence="10 11">DJ011</strain>
    </source>
</reference>
<evidence type="ECO:0000313" key="11">
    <source>
        <dbReference type="Proteomes" id="UP000563151"/>
    </source>
</evidence>
<feature type="transmembrane region" description="Helical" evidence="8">
    <location>
        <begin position="77"/>
        <end position="105"/>
    </location>
</feature>
<keyword evidence="3 8" id="KW-0812">Transmembrane</keyword>
<gene>
    <name evidence="10" type="ORF">HGG79_10910</name>
</gene>
<comment type="subcellular location">
    <subcellularLocation>
        <location evidence="1">Membrane</location>
        <topology evidence="1">Multi-pass membrane protein</topology>
    </subcellularLocation>
</comment>